<feature type="domain" description="C2H2-type" evidence="13">
    <location>
        <begin position="223"/>
        <end position="251"/>
    </location>
</feature>
<evidence type="ECO:0000313" key="15">
    <source>
        <dbReference type="EnsemblMetazoa" id="GPPI047048-PA"/>
    </source>
</evidence>
<sequence>MKEMNCGPISSGYTKITYKGCRTCARTASSFQALHQIINDADTQSKSYGELLVSLLKVEYAPSIEDQFPQKLCKKCASLLKKVYIFIGEAEKRHEELMQYLCGITAQNCLQEIPIDLPQQKGMQIKADPDITESSHNLLELIEVQIKTEPQLSEEALPLTKRRSIQADAFVTSNLNHNNHCNTDQQSLSDFRLKNECNDTSDALSETEDDVKDIKLPQASLAIRCDMCDKVYDNSIALKKHKTYAHMPEEQKIPCALCSYKSSRPSVIRLHLKNMHGPEMVDKYFKPRRVLKGNLFCALCPKRYSSKDNLQKHIKKVHNNDNSVKKTDHKTKNKSDQIFLCTFCGQSFAEKGTLSKHIRIHTGDKPFKCNFCEKTFRNSSNLKYHLTTHSDEKPHTCSECGKSFKRKDKLRSHMHVHSELRPYKCSECGKTFKYSGVLKTHMQIHKNQVPLTCRTCGDIFSLRTSLNIHCVKMGHLQ</sequence>
<evidence type="ECO:0000256" key="2">
    <source>
        <dbReference type="ARBA" id="ARBA00006991"/>
    </source>
</evidence>
<dbReference type="FunFam" id="3.30.160.60:FF:000075">
    <property type="entry name" value="Putative zinc finger protein 536"/>
    <property type="match status" value="1"/>
</dbReference>
<organism evidence="15 16">
    <name type="scientific">Glossina palpalis gambiensis</name>
    <dbReference type="NCBI Taxonomy" id="67801"/>
    <lineage>
        <taxon>Eukaryota</taxon>
        <taxon>Metazoa</taxon>
        <taxon>Ecdysozoa</taxon>
        <taxon>Arthropoda</taxon>
        <taxon>Hexapoda</taxon>
        <taxon>Insecta</taxon>
        <taxon>Pterygota</taxon>
        <taxon>Neoptera</taxon>
        <taxon>Endopterygota</taxon>
        <taxon>Diptera</taxon>
        <taxon>Brachycera</taxon>
        <taxon>Muscomorpha</taxon>
        <taxon>Hippoboscoidea</taxon>
        <taxon>Glossinidae</taxon>
        <taxon>Glossina</taxon>
    </lineage>
</organism>
<evidence type="ECO:0000259" key="13">
    <source>
        <dbReference type="PROSITE" id="PS50157"/>
    </source>
</evidence>
<feature type="domain" description="C2H2-type" evidence="13">
    <location>
        <begin position="395"/>
        <end position="422"/>
    </location>
</feature>
<keyword evidence="10" id="KW-0539">Nucleus</keyword>
<dbReference type="EMBL" id="JXJN01024315">
    <property type="status" value="NOT_ANNOTATED_CDS"/>
    <property type="molecule type" value="Genomic_DNA"/>
</dbReference>
<feature type="binding site" evidence="12">
    <location>
        <position position="73"/>
    </location>
    <ligand>
        <name>Zn(2+)</name>
        <dbReference type="ChEBI" id="CHEBI:29105"/>
    </ligand>
</feature>
<keyword evidence="9" id="KW-0804">Transcription</keyword>
<dbReference type="Proteomes" id="UP000092460">
    <property type="component" value="Unassembled WGS sequence"/>
</dbReference>
<evidence type="ECO:0000256" key="12">
    <source>
        <dbReference type="PROSITE-ProRule" id="PRU01263"/>
    </source>
</evidence>
<dbReference type="InterPro" id="IPR013087">
    <property type="entry name" value="Znf_C2H2_type"/>
</dbReference>
<dbReference type="GO" id="GO:0008270">
    <property type="term" value="F:zinc ion binding"/>
    <property type="evidence" value="ECO:0007669"/>
    <property type="project" value="UniProtKB-UniRule"/>
</dbReference>
<dbReference type="SMART" id="SM00355">
    <property type="entry name" value="ZnF_C2H2"/>
    <property type="match status" value="8"/>
</dbReference>
<evidence type="ECO:0000256" key="5">
    <source>
        <dbReference type="ARBA" id="ARBA00022771"/>
    </source>
</evidence>
<feature type="domain" description="C2H2-type" evidence="13">
    <location>
        <begin position="295"/>
        <end position="323"/>
    </location>
</feature>
<dbReference type="SUPFAM" id="SSF57667">
    <property type="entry name" value="beta-beta-alpha zinc fingers"/>
    <property type="match status" value="3"/>
</dbReference>
<reference evidence="16" key="1">
    <citation type="submission" date="2015-01" db="EMBL/GenBank/DDBJ databases">
        <authorList>
            <person name="Aksoy S."/>
            <person name="Warren W."/>
            <person name="Wilson R.K."/>
        </authorList>
    </citation>
    <scope>NUCLEOTIDE SEQUENCE [LARGE SCALE GENOMIC DNA]</scope>
    <source>
        <strain evidence="16">IAEA</strain>
    </source>
</reference>
<keyword evidence="8" id="KW-0238">DNA-binding</keyword>
<dbReference type="STRING" id="67801.A0A1B0C238"/>
<proteinExistence type="inferred from homology"/>
<dbReference type="PROSITE" id="PS51915">
    <property type="entry name" value="ZAD"/>
    <property type="match status" value="1"/>
</dbReference>
<dbReference type="Gene3D" id="3.40.1800.20">
    <property type="match status" value="1"/>
</dbReference>
<protein>
    <recommendedName>
        <fullName evidence="17">Protein krueppel</fullName>
    </recommendedName>
</protein>
<keyword evidence="5 11" id="KW-0863">Zinc-finger</keyword>
<dbReference type="Pfam" id="PF00096">
    <property type="entry name" value="zf-C2H2"/>
    <property type="match status" value="4"/>
</dbReference>
<dbReference type="AlphaFoldDB" id="A0A1B0C238"/>
<keyword evidence="3 12" id="KW-0479">Metal-binding</keyword>
<evidence type="ECO:0000256" key="8">
    <source>
        <dbReference type="ARBA" id="ARBA00023125"/>
    </source>
</evidence>
<dbReference type="VEuPathDB" id="VectorBase:GPPI047048"/>
<dbReference type="PANTHER" id="PTHR24408:SF58">
    <property type="entry name" value="TRANSCRIPTION FACTOR (TFIIIA), PUTATIVE (AFU_ORTHOLOGUE AFUA_1G05150)-RELATED"/>
    <property type="match status" value="1"/>
</dbReference>
<evidence type="ECO:0000256" key="3">
    <source>
        <dbReference type="ARBA" id="ARBA00022723"/>
    </source>
</evidence>
<evidence type="ECO:0000256" key="10">
    <source>
        <dbReference type="ARBA" id="ARBA00023242"/>
    </source>
</evidence>
<evidence type="ECO:0000256" key="9">
    <source>
        <dbReference type="ARBA" id="ARBA00023163"/>
    </source>
</evidence>
<evidence type="ECO:0000313" key="16">
    <source>
        <dbReference type="Proteomes" id="UP000092460"/>
    </source>
</evidence>
<keyword evidence="4" id="KW-0677">Repeat</keyword>
<dbReference type="InterPro" id="IPR012934">
    <property type="entry name" value="Znf_AD"/>
</dbReference>
<dbReference type="PROSITE" id="PS00028">
    <property type="entry name" value="ZINC_FINGER_C2H2_1"/>
    <property type="match status" value="7"/>
</dbReference>
<evidence type="ECO:0000256" key="6">
    <source>
        <dbReference type="ARBA" id="ARBA00022833"/>
    </source>
</evidence>
<dbReference type="InterPro" id="IPR036236">
    <property type="entry name" value="Znf_C2H2_sf"/>
</dbReference>
<evidence type="ECO:0000256" key="4">
    <source>
        <dbReference type="ARBA" id="ARBA00022737"/>
    </source>
</evidence>
<feature type="domain" description="C2H2-type" evidence="13">
    <location>
        <begin position="339"/>
        <end position="366"/>
    </location>
</feature>
<accession>A0A1B0C238</accession>
<evidence type="ECO:0000259" key="14">
    <source>
        <dbReference type="PROSITE" id="PS51915"/>
    </source>
</evidence>
<dbReference type="FunFam" id="3.30.160.60:FF:000100">
    <property type="entry name" value="Zinc finger 45-like"/>
    <property type="match status" value="1"/>
</dbReference>
<evidence type="ECO:0008006" key="17">
    <source>
        <dbReference type="Google" id="ProtNLM"/>
    </source>
</evidence>
<name>A0A1B0C238_9MUSC</name>
<feature type="binding site" evidence="12">
    <location>
        <position position="76"/>
    </location>
    <ligand>
        <name>Zn(2+)</name>
        <dbReference type="ChEBI" id="CHEBI:29105"/>
    </ligand>
</feature>
<dbReference type="EnsemblMetazoa" id="GPPI047048-RA">
    <property type="protein sequence ID" value="GPPI047048-PA"/>
    <property type="gene ID" value="GPPI047048"/>
</dbReference>
<dbReference type="GO" id="GO:0043565">
    <property type="term" value="F:sequence-specific DNA binding"/>
    <property type="evidence" value="ECO:0007669"/>
    <property type="project" value="TreeGrafter"/>
</dbReference>
<reference evidence="15" key="2">
    <citation type="submission" date="2020-05" db="UniProtKB">
        <authorList>
            <consortium name="EnsemblMetazoa"/>
        </authorList>
    </citation>
    <scope>IDENTIFICATION</scope>
    <source>
        <strain evidence="15">IAEA</strain>
    </source>
</reference>
<dbReference type="SUPFAM" id="SSF57716">
    <property type="entry name" value="Glucocorticoid receptor-like (DNA-binding domain)"/>
    <property type="match status" value="1"/>
</dbReference>
<keyword evidence="7" id="KW-0805">Transcription regulation</keyword>
<evidence type="ECO:0000256" key="11">
    <source>
        <dbReference type="PROSITE-ProRule" id="PRU00042"/>
    </source>
</evidence>
<feature type="domain" description="ZAD" evidence="14">
    <location>
        <begin position="19"/>
        <end position="100"/>
    </location>
</feature>
<dbReference type="Gene3D" id="3.30.160.60">
    <property type="entry name" value="Classic Zinc Finger"/>
    <property type="match status" value="6"/>
</dbReference>
<evidence type="ECO:0000256" key="1">
    <source>
        <dbReference type="ARBA" id="ARBA00004123"/>
    </source>
</evidence>
<keyword evidence="16" id="KW-1185">Reference proteome</keyword>
<dbReference type="GO" id="GO:0000981">
    <property type="term" value="F:DNA-binding transcription factor activity, RNA polymerase II-specific"/>
    <property type="evidence" value="ECO:0007669"/>
    <property type="project" value="TreeGrafter"/>
</dbReference>
<comment type="similarity">
    <text evidence="2">Belongs to the krueppel C2H2-type zinc-finger protein family.</text>
</comment>
<evidence type="ECO:0000256" key="7">
    <source>
        <dbReference type="ARBA" id="ARBA00023015"/>
    </source>
</evidence>
<feature type="binding site" evidence="12">
    <location>
        <position position="24"/>
    </location>
    <ligand>
        <name>Zn(2+)</name>
        <dbReference type="ChEBI" id="CHEBI:29105"/>
    </ligand>
</feature>
<dbReference type="PROSITE" id="PS50157">
    <property type="entry name" value="ZINC_FINGER_C2H2_2"/>
    <property type="match status" value="6"/>
</dbReference>
<feature type="domain" description="C2H2-type" evidence="13">
    <location>
        <begin position="423"/>
        <end position="450"/>
    </location>
</feature>
<dbReference type="Pfam" id="PF13894">
    <property type="entry name" value="zf-C2H2_4"/>
    <property type="match status" value="1"/>
</dbReference>
<feature type="domain" description="C2H2-type" evidence="13">
    <location>
        <begin position="367"/>
        <end position="394"/>
    </location>
</feature>
<comment type="subcellular location">
    <subcellularLocation>
        <location evidence="1">Nucleus</location>
    </subcellularLocation>
</comment>
<dbReference type="PANTHER" id="PTHR24408">
    <property type="entry name" value="ZINC FINGER PROTEIN"/>
    <property type="match status" value="1"/>
</dbReference>
<dbReference type="FunFam" id="3.30.160.60:FF:000325">
    <property type="entry name" value="ZFP90 zinc finger protein"/>
    <property type="match status" value="1"/>
</dbReference>
<dbReference type="FunFam" id="3.30.160.60:FF:000385">
    <property type="entry name" value="Zinc finger protein 236 variant"/>
    <property type="match status" value="1"/>
</dbReference>
<keyword evidence="6 12" id="KW-0862">Zinc</keyword>
<dbReference type="Pfam" id="PF07776">
    <property type="entry name" value="zf-AD"/>
    <property type="match status" value="1"/>
</dbReference>
<dbReference type="GO" id="GO:0005634">
    <property type="term" value="C:nucleus"/>
    <property type="evidence" value="ECO:0007669"/>
    <property type="project" value="UniProtKB-SubCell"/>
</dbReference>
<feature type="binding site" evidence="12">
    <location>
        <position position="21"/>
    </location>
    <ligand>
        <name>Zn(2+)</name>
        <dbReference type="ChEBI" id="CHEBI:29105"/>
    </ligand>
</feature>